<dbReference type="Proteomes" id="UP001605036">
    <property type="component" value="Unassembled WGS sequence"/>
</dbReference>
<proteinExistence type="predicted"/>
<organism evidence="2 3">
    <name type="scientific">Riccia fluitans</name>
    <dbReference type="NCBI Taxonomy" id="41844"/>
    <lineage>
        <taxon>Eukaryota</taxon>
        <taxon>Viridiplantae</taxon>
        <taxon>Streptophyta</taxon>
        <taxon>Embryophyta</taxon>
        <taxon>Marchantiophyta</taxon>
        <taxon>Marchantiopsida</taxon>
        <taxon>Marchantiidae</taxon>
        <taxon>Marchantiales</taxon>
        <taxon>Ricciaceae</taxon>
        <taxon>Riccia</taxon>
    </lineage>
</organism>
<sequence>MEKKLPIAIMPISLVTSQDCLQRKKGLELEKESEAEAKHVSTEKEHPSVESNRGPPQENAFLYIATTFPAQGSRIQKLEEDSEELDSSGKK</sequence>
<feature type="region of interest" description="Disordered" evidence="1">
    <location>
        <begin position="26"/>
        <end position="58"/>
    </location>
</feature>
<dbReference type="AlphaFoldDB" id="A0ABD1YT81"/>
<dbReference type="EMBL" id="JBHFFA010000003">
    <property type="protein sequence ID" value="KAL2633971.1"/>
    <property type="molecule type" value="Genomic_DNA"/>
</dbReference>
<comment type="caution">
    <text evidence="2">The sequence shown here is derived from an EMBL/GenBank/DDBJ whole genome shotgun (WGS) entry which is preliminary data.</text>
</comment>
<feature type="compositionally biased region" description="Basic and acidic residues" evidence="1">
    <location>
        <begin position="26"/>
        <end position="48"/>
    </location>
</feature>
<protein>
    <submittedName>
        <fullName evidence="2">Uncharacterized protein</fullName>
    </submittedName>
</protein>
<gene>
    <name evidence="2" type="ORF">R1flu_005450</name>
</gene>
<evidence type="ECO:0000256" key="1">
    <source>
        <dbReference type="SAM" id="MobiDB-lite"/>
    </source>
</evidence>
<name>A0ABD1YT81_9MARC</name>
<evidence type="ECO:0000313" key="3">
    <source>
        <dbReference type="Proteomes" id="UP001605036"/>
    </source>
</evidence>
<evidence type="ECO:0000313" key="2">
    <source>
        <dbReference type="EMBL" id="KAL2633971.1"/>
    </source>
</evidence>
<reference evidence="2 3" key="1">
    <citation type="submission" date="2024-09" db="EMBL/GenBank/DDBJ databases">
        <title>Chromosome-scale assembly of Riccia fluitans.</title>
        <authorList>
            <person name="Paukszto L."/>
            <person name="Sawicki J."/>
            <person name="Karawczyk K."/>
            <person name="Piernik-Szablinska J."/>
            <person name="Szczecinska M."/>
            <person name="Mazdziarz M."/>
        </authorList>
    </citation>
    <scope>NUCLEOTIDE SEQUENCE [LARGE SCALE GENOMIC DNA]</scope>
    <source>
        <strain evidence="2">Rf_01</strain>
        <tissue evidence="2">Aerial parts of the thallus</tissue>
    </source>
</reference>
<accession>A0ABD1YT81</accession>
<keyword evidence="3" id="KW-1185">Reference proteome</keyword>